<dbReference type="Gene3D" id="3.90.226.10">
    <property type="entry name" value="2-enoyl-CoA Hydratase, Chain A, domain 1"/>
    <property type="match status" value="1"/>
</dbReference>
<dbReference type="OrthoDB" id="9777711at2"/>
<protein>
    <submittedName>
        <fullName evidence="1">Enoyl-CoA hydratase</fullName>
    </submittedName>
</protein>
<evidence type="ECO:0000313" key="1">
    <source>
        <dbReference type="EMBL" id="BBZ35634.1"/>
    </source>
</evidence>
<dbReference type="Proteomes" id="UP000466931">
    <property type="component" value="Chromosome"/>
</dbReference>
<dbReference type="SUPFAM" id="SSF52096">
    <property type="entry name" value="ClpP/crotonase"/>
    <property type="match status" value="1"/>
</dbReference>
<sequence length="263" mass="28279">MSTSTTGNDGPQIEIDVDLDEGSAVAVVTFSRGTHNYFNYELLDRLATTLEGLPSTGARAVVLRTTSRYFCVGADFIGQRGSGTAGPHVYDAVPRLVRAPLPLVAEVGGAAIGGGLGLALVADFRVASTSAYFLANFARLGISQGFALSATLPRLVGPQFSTEMIYTAKRVAGEEALRVGLCDRLVEPEDLHRTAVDFAAEIAKSAPLVVASARRTLRADLMDGIEDVLAHERFEQQPLKATEDFREGNLAWREKRPPRFRGL</sequence>
<gene>
    <name evidence="1" type="ORF">MCNF_42390</name>
</gene>
<dbReference type="EMBL" id="AP022612">
    <property type="protein sequence ID" value="BBZ35634.1"/>
    <property type="molecule type" value="Genomic_DNA"/>
</dbReference>
<dbReference type="InterPro" id="IPR001753">
    <property type="entry name" value="Enoyl-CoA_hydra/iso"/>
</dbReference>
<dbReference type="CDD" id="cd06558">
    <property type="entry name" value="crotonase-like"/>
    <property type="match status" value="1"/>
</dbReference>
<dbReference type="RefSeq" id="WP_085151708.1">
    <property type="nucleotide sequence ID" value="NZ_AP022612.1"/>
</dbReference>
<dbReference type="InterPro" id="IPR029045">
    <property type="entry name" value="ClpP/crotonase-like_dom_sf"/>
</dbReference>
<dbReference type="GO" id="GO:0003824">
    <property type="term" value="F:catalytic activity"/>
    <property type="evidence" value="ECO:0007669"/>
    <property type="project" value="UniProtKB-ARBA"/>
</dbReference>
<accession>A0A7I7Y2V6</accession>
<keyword evidence="2" id="KW-1185">Reference proteome</keyword>
<dbReference type="Pfam" id="PF00378">
    <property type="entry name" value="ECH_1"/>
    <property type="match status" value="1"/>
</dbReference>
<reference evidence="1" key="2">
    <citation type="submission" date="2020-02" db="EMBL/GenBank/DDBJ databases">
        <authorList>
            <person name="Matsumoto Y."/>
            <person name="Motooka D."/>
            <person name="Nakamura S."/>
        </authorList>
    </citation>
    <scope>NUCLEOTIDE SEQUENCE</scope>
    <source>
        <strain evidence="1">JCM 13671</strain>
    </source>
</reference>
<evidence type="ECO:0000313" key="2">
    <source>
        <dbReference type="Proteomes" id="UP000466931"/>
    </source>
</evidence>
<dbReference type="AlphaFoldDB" id="A0A7I7Y2V6"/>
<dbReference type="PANTHER" id="PTHR43459:SF1">
    <property type="entry name" value="EG:BACN32G11.4 PROTEIN"/>
    <property type="match status" value="1"/>
</dbReference>
<dbReference type="PANTHER" id="PTHR43459">
    <property type="entry name" value="ENOYL-COA HYDRATASE"/>
    <property type="match status" value="1"/>
</dbReference>
<reference evidence="1" key="1">
    <citation type="journal article" date="2019" name="Emerg. Microbes Infect.">
        <title>Comprehensive subspecies identification of 175 nontuberculous mycobacteria species based on 7547 genomic profiles.</title>
        <authorList>
            <person name="Matsumoto Y."/>
            <person name="Kinjo T."/>
            <person name="Motooka D."/>
            <person name="Nabeya D."/>
            <person name="Jung N."/>
            <person name="Uechi K."/>
            <person name="Horii T."/>
            <person name="Iida T."/>
            <person name="Fujita J."/>
            <person name="Nakamura S."/>
        </authorList>
    </citation>
    <scope>NUCLEOTIDE SEQUENCE [LARGE SCALE GENOMIC DNA]</scope>
    <source>
        <strain evidence="1">JCM 13671</strain>
    </source>
</reference>
<name>A0A7I7Y2V6_9MYCO</name>
<organism evidence="1 2">
    <name type="scientific">Mycolicibacterium confluentis</name>
    <dbReference type="NCBI Taxonomy" id="28047"/>
    <lineage>
        <taxon>Bacteria</taxon>
        <taxon>Bacillati</taxon>
        <taxon>Actinomycetota</taxon>
        <taxon>Actinomycetes</taxon>
        <taxon>Mycobacteriales</taxon>
        <taxon>Mycobacteriaceae</taxon>
        <taxon>Mycolicibacterium</taxon>
    </lineage>
</organism>
<proteinExistence type="predicted"/>